<dbReference type="eggNOG" id="KOG3638">
    <property type="taxonomic scope" value="Eukaryota"/>
</dbReference>
<evidence type="ECO:0000259" key="6">
    <source>
        <dbReference type="SMART" id="SM00305"/>
    </source>
</evidence>
<dbReference type="MEROPS" id="C46.A01"/>
<accession>O45992</accession>
<dbReference type="UCSC" id="ZK1037.10">
    <property type="organism name" value="c. elegans"/>
</dbReference>
<feature type="chain" id="PRO_5004158382" evidence="5">
    <location>
        <begin position="23"/>
        <end position="481"/>
    </location>
</feature>
<evidence type="ECO:0000313" key="10">
    <source>
        <dbReference type="WormBase" id="ZK1037.10"/>
    </source>
</evidence>
<evidence type="ECO:0000313" key="8">
    <source>
        <dbReference type="EMBL" id="CAB03509.2"/>
    </source>
</evidence>
<keyword evidence="3" id="KW-0964">Secreted</keyword>
<dbReference type="SMR" id="O45992"/>
<feature type="signal peptide" evidence="5">
    <location>
        <begin position="1"/>
        <end position="22"/>
    </location>
</feature>
<dbReference type="STRING" id="6239.ZK1037.10.1"/>
<name>O45992_CAEEL</name>
<keyword evidence="4 5" id="KW-0732">Signal</keyword>
<dbReference type="PhylomeDB" id="O45992"/>
<gene>
    <name evidence="8 10" type="primary">wrt-7</name>
    <name evidence="8" type="ORF">CELE_ZK1037.10</name>
    <name evidence="10" type="ORF">ZK1037.10</name>
</gene>
<dbReference type="GO" id="GO:0016539">
    <property type="term" value="P:intein-mediated protein splicing"/>
    <property type="evidence" value="ECO:0007669"/>
    <property type="project" value="InterPro"/>
</dbReference>
<evidence type="ECO:0000256" key="1">
    <source>
        <dbReference type="ARBA" id="ARBA00004613"/>
    </source>
</evidence>
<dbReference type="PROSITE" id="PS50817">
    <property type="entry name" value="INTEIN_N_TER"/>
    <property type="match status" value="1"/>
</dbReference>
<dbReference type="AlphaFoldDB" id="O45992"/>
<sequence length="481" mass="54513">MNISKCVLVVALLSLCCKLSFGSSCGETTIPFSFEILPTGQPVLGCARPTCFGWDPKGYHLPTDARFVRIDRKRDGFLRDDPIYTYPFTPDGSKMYLQQNSTCEPAFQSAMCDSKIQWVGGVEPVQDVNSTHDIAYQCCTYPPLRESTDRGMTLVAAGQIVIGGEVFKNGSQYAFDYISNIAKNIDEYGKIFYEVNVRRLACLDPHNADRSVDEIWDSENTIRKVNGKKAMAHQVPNVAVGNAVPQYNVYPAVAQQPAPYSYLPAAPQCQQYYCFPNDAVVNVYEKAVKRMDELEIGDWVEALDENGEDITFLPVKYWLHRDPEQEAEFLEFSLDNGETFTLTEKHLVYTTECRQNSSELKISWESISAGKVNAGDCFYLAQSEALTKYRLVEILDIKRVKKTGIYAPMTSQGHLLVNKIHTSCHSEVDHHILQNSFFKHVLKWKNKITKYFWSYETERNIGQSLNSLIAIFNLVVPSNMY</sequence>
<evidence type="ECO:0000259" key="7">
    <source>
        <dbReference type="SMART" id="SM00306"/>
    </source>
</evidence>
<dbReference type="KEGG" id="cel:CELE_ZK1037.10"/>
<dbReference type="PANTHER" id="PTHR46706:SF12">
    <property type="entry name" value="PROTEIN QUA-1-RELATED"/>
    <property type="match status" value="1"/>
</dbReference>
<evidence type="ECO:0000256" key="2">
    <source>
        <dbReference type="ARBA" id="ARBA00022473"/>
    </source>
</evidence>
<dbReference type="CDD" id="cd00081">
    <property type="entry name" value="Hint"/>
    <property type="match status" value="1"/>
</dbReference>
<dbReference type="GO" id="GO:0031012">
    <property type="term" value="C:extracellular matrix"/>
    <property type="evidence" value="ECO:0000318"/>
    <property type="project" value="GO_Central"/>
</dbReference>
<dbReference type="OMA" id="GHEDARY"/>
<dbReference type="InterPro" id="IPR003586">
    <property type="entry name" value="Hint_dom_C"/>
</dbReference>
<reference evidence="8 9" key="1">
    <citation type="journal article" date="1998" name="Science">
        <title>Genome sequence of the nematode C. elegans: a platform for investigating biology.</title>
        <authorList>
            <consortium name="The C. elegans sequencing consortium"/>
            <person name="Sulson J.E."/>
            <person name="Waterston R."/>
        </authorList>
    </citation>
    <scope>NUCLEOTIDE SEQUENCE [LARGE SCALE GENOMIC DNA]</scope>
    <source>
        <strain evidence="8 9">Bristol N2</strain>
    </source>
</reference>
<evidence type="ECO:0000256" key="3">
    <source>
        <dbReference type="ARBA" id="ARBA00022525"/>
    </source>
</evidence>
<dbReference type="InterPro" id="IPR052140">
    <property type="entry name" value="Dev_Signal_Hedgehog-like"/>
</dbReference>
<dbReference type="RefSeq" id="NP_506803.2">
    <property type="nucleotide sequence ID" value="NM_074402.4"/>
</dbReference>
<feature type="domain" description="Hint" evidence="7">
    <location>
        <begin position="272"/>
        <end position="382"/>
    </location>
</feature>
<dbReference type="GeneID" id="191504"/>
<dbReference type="InterPro" id="IPR003587">
    <property type="entry name" value="Hint_dom_N"/>
</dbReference>
<dbReference type="OrthoDB" id="5212at2759"/>
<dbReference type="AGR" id="WB:WBGene00006953"/>
<feature type="domain" description="Hint" evidence="6">
    <location>
        <begin position="386"/>
        <end position="430"/>
    </location>
</feature>
<evidence type="ECO:0000256" key="4">
    <source>
        <dbReference type="ARBA" id="ARBA00022729"/>
    </source>
</evidence>
<dbReference type="PIR" id="T27665">
    <property type="entry name" value="T27665"/>
</dbReference>
<evidence type="ECO:0000313" key="9">
    <source>
        <dbReference type="Proteomes" id="UP000001940"/>
    </source>
</evidence>
<dbReference type="Gene3D" id="2.170.16.10">
    <property type="entry name" value="Hedgehog/Intein (Hint) domain"/>
    <property type="match status" value="1"/>
</dbReference>
<dbReference type="InterPro" id="IPR006141">
    <property type="entry name" value="Intein_N"/>
</dbReference>
<keyword evidence="2" id="KW-0217">Developmental protein</keyword>
<dbReference type="PANTHER" id="PTHR46706">
    <property type="entry name" value="PROTEIN QUA-1-RELATED"/>
    <property type="match status" value="1"/>
</dbReference>
<dbReference type="SMART" id="SM00306">
    <property type="entry name" value="HintN"/>
    <property type="match status" value="1"/>
</dbReference>
<dbReference type="WormBase" id="ZK1037.10">
    <property type="protein sequence ID" value="CE34137"/>
    <property type="gene ID" value="WBGene00006953"/>
    <property type="gene designation" value="wrt-7"/>
</dbReference>
<dbReference type="Proteomes" id="UP000001940">
    <property type="component" value="Chromosome V"/>
</dbReference>
<dbReference type="HOGENOM" id="CLU_034413_0_0_1"/>
<dbReference type="InParanoid" id="O45992"/>
<dbReference type="InterPro" id="IPR001767">
    <property type="entry name" value="Hedgehog_Hint"/>
</dbReference>
<dbReference type="FunCoup" id="O45992">
    <property type="interactions" value="10"/>
</dbReference>
<dbReference type="InterPro" id="IPR036844">
    <property type="entry name" value="Hint_dom_sf"/>
</dbReference>
<dbReference type="PaxDb" id="6239-ZK1037.10"/>
<proteinExistence type="predicted"/>
<evidence type="ECO:0000256" key="5">
    <source>
        <dbReference type="SAM" id="SignalP"/>
    </source>
</evidence>
<organism evidence="8 9">
    <name type="scientific">Caenorhabditis elegans</name>
    <dbReference type="NCBI Taxonomy" id="6239"/>
    <lineage>
        <taxon>Eukaryota</taxon>
        <taxon>Metazoa</taxon>
        <taxon>Ecdysozoa</taxon>
        <taxon>Nematoda</taxon>
        <taxon>Chromadorea</taxon>
        <taxon>Rhabditida</taxon>
        <taxon>Rhabditina</taxon>
        <taxon>Rhabditomorpha</taxon>
        <taxon>Rhabditoidea</taxon>
        <taxon>Rhabditidae</taxon>
        <taxon>Peloderinae</taxon>
        <taxon>Caenorhabditis</taxon>
    </lineage>
</organism>
<dbReference type="EMBL" id="BX284605">
    <property type="protein sequence ID" value="CAB03509.2"/>
    <property type="molecule type" value="Genomic_DNA"/>
</dbReference>
<dbReference type="SMART" id="SM00305">
    <property type="entry name" value="HintC"/>
    <property type="match status" value="1"/>
</dbReference>
<protein>
    <submittedName>
        <fullName evidence="8">Warthog protein 1</fullName>
    </submittedName>
</protein>
<comment type="subcellular location">
    <subcellularLocation>
        <location evidence="1">Secreted</location>
    </subcellularLocation>
</comment>
<dbReference type="GO" id="GO:0005576">
    <property type="term" value="C:extracellular region"/>
    <property type="evidence" value="ECO:0007669"/>
    <property type="project" value="UniProtKB-SubCell"/>
</dbReference>
<dbReference type="CTD" id="191504"/>
<keyword evidence="9" id="KW-1185">Reference proteome</keyword>
<dbReference type="Pfam" id="PF01079">
    <property type="entry name" value="Hint"/>
    <property type="match status" value="1"/>
</dbReference>
<dbReference type="GO" id="GO:0016540">
    <property type="term" value="P:protein autoprocessing"/>
    <property type="evidence" value="ECO:0007669"/>
    <property type="project" value="InterPro"/>
</dbReference>
<dbReference type="SUPFAM" id="SSF51294">
    <property type="entry name" value="Hedgehog/intein (Hint) domain"/>
    <property type="match status" value="1"/>
</dbReference>